<reference evidence="1 2" key="1">
    <citation type="journal article" date="2016" name="Nat. Commun.">
        <title>Thousands of microbial genomes shed light on interconnected biogeochemical processes in an aquifer system.</title>
        <authorList>
            <person name="Anantharaman K."/>
            <person name="Brown C.T."/>
            <person name="Hug L.A."/>
            <person name="Sharon I."/>
            <person name="Castelle C.J."/>
            <person name="Probst A.J."/>
            <person name="Thomas B.C."/>
            <person name="Singh A."/>
            <person name="Wilkins M.J."/>
            <person name="Karaoz U."/>
            <person name="Brodie E.L."/>
            <person name="Williams K.H."/>
            <person name="Hubbard S.S."/>
            <person name="Banfield J.F."/>
        </authorList>
    </citation>
    <scope>NUCLEOTIDE SEQUENCE [LARGE SCALE GENOMIC DNA]</scope>
</reference>
<evidence type="ECO:0000313" key="2">
    <source>
        <dbReference type="Proteomes" id="UP000177026"/>
    </source>
</evidence>
<dbReference type="AlphaFoldDB" id="A0A1F7GKS9"/>
<sequence length="151" mass="17078">MGEVWQPIDLGEEANKATRLNIGYEITDVLNEWNFARPLRKAEAQEFSDAVAQGNIVVAVVFNYTGMDCRVSTVVKEDVRNEAEMKGYLIFIEFPADFTTRIGDPGRRHSVVENALHTALLKNHEIEANGFTRGRLPPTNSGDIVRFRKRQ</sequence>
<gene>
    <name evidence="1" type="ORF">A2866_01395</name>
</gene>
<accession>A0A1F7GKS9</accession>
<organism evidence="1 2">
    <name type="scientific">Candidatus Roizmanbacteria bacterium RIFCSPHIGHO2_01_FULL_39_8</name>
    <dbReference type="NCBI Taxonomy" id="1802033"/>
    <lineage>
        <taxon>Bacteria</taxon>
        <taxon>Candidatus Roizmaniibacteriota</taxon>
    </lineage>
</organism>
<protein>
    <submittedName>
        <fullName evidence="1">Uncharacterized protein</fullName>
    </submittedName>
</protein>
<comment type="caution">
    <text evidence="1">The sequence shown here is derived from an EMBL/GenBank/DDBJ whole genome shotgun (WGS) entry which is preliminary data.</text>
</comment>
<name>A0A1F7GKS9_9BACT</name>
<dbReference type="EMBL" id="MFZI01000048">
    <property type="protein sequence ID" value="OGK19475.1"/>
    <property type="molecule type" value="Genomic_DNA"/>
</dbReference>
<dbReference type="Proteomes" id="UP000177026">
    <property type="component" value="Unassembled WGS sequence"/>
</dbReference>
<proteinExistence type="predicted"/>
<evidence type="ECO:0000313" key="1">
    <source>
        <dbReference type="EMBL" id="OGK19475.1"/>
    </source>
</evidence>